<evidence type="ECO:0000259" key="2">
    <source>
        <dbReference type="Pfam" id="PF01757"/>
    </source>
</evidence>
<keyword evidence="1" id="KW-0812">Transmembrane</keyword>
<evidence type="ECO:0000256" key="1">
    <source>
        <dbReference type="SAM" id="Phobius"/>
    </source>
</evidence>
<name>A0A9D2VW54_9FIRM</name>
<feature type="transmembrane region" description="Helical" evidence="1">
    <location>
        <begin position="110"/>
        <end position="126"/>
    </location>
</feature>
<dbReference type="InterPro" id="IPR052734">
    <property type="entry name" value="Nod_factor_acetyltransferase"/>
</dbReference>
<comment type="caution">
    <text evidence="3">The sequence shown here is derived from an EMBL/GenBank/DDBJ whole genome shotgun (WGS) entry which is preliminary data.</text>
</comment>
<feature type="transmembrane region" description="Helical" evidence="1">
    <location>
        <begin position="133"/>
        <end position="149"/>
    </location>
</feature>
<feature type="transmembrane region" description="Helical" evidence="1">
    <location>
        <begin position="184"/>
        <end position="202"/>
    </location>
</feature>
<dbReference type="PANTHER" id="PTHR37312:SF1">
    <property type="entry name" value="MEMBRANE-BOUND ACYLTRANSFERASE YKRP-RELATED"/>
    <property type="match status" value="1"/>
</dbReference>
<feature type="transmembrane region" description="Helical" evidence="1">
    <location>
        <begin position="228"/>
        <end position="251"/>
    </location>
</feature>
<feature type="transmembrane region" description="Helical" evidence="1">
    <location>
        <begin position="258"/>
        <end position="280"/>
    </location>
</feature>
<feature type="domain" description="Acyltransferase 3" evidence="2">
    <location>
        <begin position="13"/>
        <end position="306"/>
    </location>
</feature>
<feature type="transmembrane region" description="Helical" evidence="1">
    <location>
        <begin position="155"/>
        <end position="172"/>
    </location>
</feature>
<keyword evidence="3" id="KW-0808">Transferase</keyword>
<reference evidence="3" key="2">
    <citation type="submission" date="2021-09" db="EMBL/GenBank/DDBJ databases">
        <authorList>
            <person name="Gilroy R."/>
        </authorList>
    </citation>
    <scope>NUCLEOTIDE SEQUENCE</scope>
    <source>
        <strain evidence="3">USAMLcec4-12693</strain>
    </source>
</reference>
<feature type="transmembrane region" description="Helical" evidence="1">
    <location>
        <begin position="292"/>
        <end position="312"/>
    </location>
</feature>
<evidence type="ECO:0000313" key="4">
    <source>
        <dbReference type="Proteomes" id="UP000813420"/>
    </source>
</evidence>
<dbReference type="Pfam" id="PF01757">
    <property type="entry name" value="Acyl_transf_3"/>
    <property type="match status" value="1"/>
</dbReference>
<reference evidence="3" key="1">
    <citation type="journal article" date="2021" name="PeerJ">
        <title>Extensive microbial diversity within the chicken gut microbiome revealed by metagenomics and culture.</title>
        <authorList>
            <person name="Gilroy R."/>
            <person name="Ravi A."/>
            <person name="Getino M."/>
            <person name="Pursley I."/>
            <person name="Horton D.L."/>
            <person name="Alikhan N.F."/>
            <person name="Baker D."/>
            <person name="Gharbi K."/>
            <person name="Hall N."/>
            <person name="Watson M."/>
            <person name="Adriaenssens E.M."/>
            <person name="Foster-Nyarko E."/>
            <person name="Jarju S."/>
            <person name="Secka A."/>
            <person name="Antonio M."/>
            <person name="Oren A."/>
            <person name="Chaudhuri R.R."/>
            <person name="La Ragione R."/>
            <person name="Hildebrand F."/>
            <person name="Pallen M.J."/>
        </authorList>
    </citation>
    <scope>NUCLEOTIDE SEQUENCE</scope>
    <source>
        <strain evidence="3">USAMLcec4-12693</strain>
    </source>
</reference>
<feature type="transmembrane region" description="Helical" evidence="1">
    <location>
        <begin position="12"/>
        <end position="30"/>
    </location>
</feature>
<feature type="transmembrane region" description="Helical" evidence="1">
    <location>
        <begin position="69"/>
        <end position="90"/>
    </location>
</feature>
<keyword evidence="1" id="KW-1133">Transmembrane helix</keyword>
<dbReference type="Proteomes" id="UP000813420">
    <property type="component" value="Unassembled WGS sequence"/>
</dbReference>
<keyword evidence="1" id="KW-0472">Membrane</keyword>
<dbReference type="RefSeq" id="WP_277271602.1">
    <property type="nucleotide sequence ID" value="NZ_DYXE01000022.1"/>
</dbReference>
<keyword evidence="3" id="KW-0012">Acyltransferase</keyword>
<dbReference type="InterPro" id="IPR002656">
    <property type="entry name" value="Acyl_transf_3_dom"/>
</dbReference>
<dbReference type="GO" id="GO:0016747">
    <property type="term" value="F:acyltransferase activity, transferring groups other than amino-acyl groups"/>
    <property type="evidence" value="ECO:0007669"/>
    <property type="project" value="InterPro"/>
</dbReference>
<gene>
    <name evidence="3" type="ORF">K8V39_02125</name>
</gene>
<protein>
    <submittedName>
        <fullName evidence="3">Acyltransferase family protein</fullName>
    </submittedName>
</protein>
<accession>A0A9D2VW54</accession>
<feature type="transmembrane region" description="Helical" evidence="1">
    <location>
        <begin position="42"/>
        <end position="62"/>
    </location>
</feature>
<sequence>MSSTTAKPRDYLFDNCKAFLILMVVLGHFTEGSYQHTDFLYTLKWLIVSFHMPAFIFISGYFSKRELSLSALIWKLGVPYLVYEVVYYLLYTLVLHRPTSLALMFPKFSLWYILALFVWRLVTPYVKKIPHHFLLSIAAGLLIGCVDGMPSNFLSIPRILVFYPFFLAGMYCDRSWITRLRTRVSRLVSLAGIAAFIIFLVLEPRHKELSVKIFYGRYSYEFLGQDPIAGILCRIICYAVGAFMTFAILMLMTERQTAFSYIGTRTMAIYIFHGLTYSCLRRGTPLLDHIDTLAGSFILIAFCILLTGVFSLPQFTSITNRIASLSLPQHPLPHRPVFLPFHRPENRVFIWKSTYYPR</sequence>
<organism evidence="3 4">
    <name type="scientific">Merdimonas faecis</name>
    <dbReference type="NCBI Taxonomy" id="1653435"/>
    <lineage>
        <taxon>Bacteria</taxon>
        <taxon>Bacillati</taxon>
        <taxon>Bacillota</taxon>
        <taxon>Clostridia</taxon>
        <taxon>Lachnospirales</taxon>
        <taxon>Lachnospiraceae</taxon>
        <taxon>Merdimonas</taxon>
    </lineage>
</organism>
<dbReference type="PANTHER" id="PTHR37312">
    <property type="entry name" value="MEMBRANE-BOUND ACYLTRANSFERASE YKRP-RELATED"/>
    <property type="match status" value="1"/>
</dbReference>
<proteinExistence type="predicted"/>
<dbReference type="AlphaFoldDB" id="A0A9D2VW54"/>
<evidence type="ECO:0000313" key="3">
    <source>
        <dbReference type="EMBL" id="HJH49044.1"/>
    </source>
</evidence>
<dbReference type="EMBL" id="DYXE01000022">
    <property type="protein sequence ID" value="HJH49044.1"/>
    <property type="molecule type" value="Genomic_DNA"/>
</dbReference>